<dbReference type="AlphaFoldDB" id="A0A840A2D9"/>
<sequence length="374" mass="42733">MSRDRTYRSLEYLRKSAATSRVLNLWQIAQREGGKPEHQENPFFRNSLLNRSMILKHRVRGSEVDLFDYPVQTATKILLPIAERELRYGARFLFVGQRDFEEVAAASFAEDLRRGSRDRLVLDIISGLPSLDPFLMRESLKTNGFTPAACYFNLSDGDVERMSASARLELEPLVRMSFGSGHAFAAKSATLLSKLLSDAGSAELEPLRRVMNMDAQQFREGVFCWKAFLYYKWQLRDLLPRIRKVVDEIALIRPVGPMEPDDRVYITRIKKDLRGWIFSATTAVTESLAAYDTAYLAMTERSDPVAFREFLLRAPAMFNSLGERLSAIEHVASFWRFRFPAGQLPRIAVDELIDIFMDFEASLNTVSVEPLHIA</sequence>
<reference evidence="1 2" key="1">
    <citation type="submission" date="2020-08" db="EMBL/GenBank/DDBJ databases">
        <title>Genomic Encyclopedia of Type Strains, Phase IV (KMG-IV): sequencing the most valuable type-strain genomes for metagenomic binning, comparative biology and taxonomic classification.</title>
        <authorList>
            <person name="Goeker M."/>
        </authorList>
    </citation>
    <scope>NUCLEOTIDE SEQUENCE [LARGE SCALE GENOMIC DNA]</scope>
    <source>
        <strain evidence="1 2">DSM 21793</strain>
    </source>
</reference>
<dbReference type="RefSeq" id="WP_183772717.1">
    <property type="nucleotide sequence ID" value="NZ_JACIDK010000003.1"/>
</dbReference>
<protein>
    <submittedName>
        <fullName evidence="1">Uncharacterized protein</fullName>
    </submittedName>
</protein>
<evidence type="ECO:0000313" key="2">
    <source>
        <dbReference type="Proteomes" id="UP000530564"/>
    </source>
</evidence>
<evidence type="ECO:0000313" key="1">
    <source>
        <dbReference type="EMBL" id="MBB3891602.1"/>
    </source>
</evidence>
<organism evidence="1 2">
    <name type="scientific">Phenylobacterium haematophilum</name>
    <dbReference type="NCBI Taxonomy" id="98513"/>
    <lineage>
        <taxon>Bacteria</taxon>
        <taxon>Pseudomonadati</taxon>
        <taxon>Pseudomonadota</taxon>
        <taxon>Alphaproteobacteria</taxon>
        <taxon>Caulobacterales</taxon>
        <taxon>Caulobacteraceae</taxon>
        <taxon>Phenylobacterium</taxon>
    </lineage>
</organism>
<accession>A0A840A2D9</accession>
<name>A0A840A2D9_9CAUL</name>
<dbReference type="EMBL" id="JACIDK010000003">
    <property type="protein sequence ID" value="MBB3891602.1"/>
    <property type="molecule type" value="Genomic_DNA"/>
</dbReference>
<comment type="caution">
    <text evidence="1">The sequence shown here is derived from an EMBL/GenBank/DDBJ whole genome shotgun (WGS) entry which is preliminary data.</text>
</comment>
<keyword evidence="2" id="KW-1185">Reference proteome</keyword>
<proteinExistence type="predicted"/>
<gene>
    <name evidence="1" type="ORF">GGQ61_002330</name>
</gene>
<dbReference type="Proteomes" id="UP000530564">
    <property type="component" value="Unassembled WGS sequence"/>
</dbReference>